<evidence type="ECO:0000256" key="1">
    <source>
        <dbReference type="SAM" id="Phobius"/>
    </source>
</evidence>
<evidence type="ECO:0000313" key="4">
    <source>
        <dbReference type="Proteomes" id="UP000032180"/>
    </source>
</evidence>
<sequence length="294" mass="34676">MGSVLDSLIKAYEDAEEFVIALKRREERRINLMRPEALLHWDGDRPLPHLDERRRIVQRWIEYEKRKGPRLYDYLRGENDACIARPHVRIALRSYNSHHPGAEFDIVRSLNAHFTSFGDEIWSHVNFLGRRRDCIDAPVLRFFAEILYHGRLAETPVVVSCIILQGYKLNLQQSLQEEPLFIRRIETIQEPVHLTTKTGTDQEPLVQFRSKCAFCTDRDEILHPSDDKFMCGKEGQELRPSSWFYWDERALDHILIRPRCFLDKVSGFFSFLFYVFFIWLANLASAIKLGDKLH</sequence>
<keyword evidence="1" id="KW-1133">Transmembrane helix</keyword>
<reference evidence="3 4" key="2">
    <citation type="submission" date="2013-12" db="EMBL/GenBank/DDBJ databases">
        <authorList>
            <person name="Yu Y."/>
            <person name="Lee S."/>
            <person name="de Baynast K."/>
            <person name="Wissotski M."/>
            <person name="Liu L."/>
            <person name="Talag J."/>
            <person name="Goicoechea J."/>
            <person name="Angelova A."/>
            <person name="Jetty R."/>
            <person name="Kudrna D."/>
            <person name="Golser W."/>
            <person name="Rivera L."/>
            <person name="Zhang J."/>
            <person name="Wing R."/>
        </authorList>
    </citation>
    <scope>NUCLEOTIDE SEQUENCE</scope>
</reference>
<evidence type="ECO:0000259" key="2">
    <source>
        <dbReference type="Pfam" id="PF12274"/>
    </source>
</evidence>
<dbReference type="PANTHER" id="PTHR34710:SF10">
    <property type="entry name" value="EXPRESSED PROTEIN"/>
    <property type="match status" value="1"/>
</dbReference>
<dbReference type="Proteomes" id="UP000032180">
    <property type="component" value="Chromosome 1"/>
</dbReference>
<feature type="transmembrane region" description="Helical" evidence="1">
    <location>
        <begin position="267"/>
        <end position="287"/>
    </location>
</feature>
<evidence type="ECO:0000313" key="3">
    <source>
        <dbReference type="EnsemblPlants" id="LPERR01G12350.2"/>
    </source>
</evidence>
<dbReference type="AlphaFoldDB" id="A0A0D9V0B8"/>
<dbReference type="InterPro" id="IPR022059">
    <property type="entry name" value="DUF3615"/>
</dbReference>
<protein>
    <recommendedName>
        <fullName evidence="2">DUF3615 domain-containing protein</fullName>
    </recommendedName>
</protein>
<reference evidence="3" key="3">
    <citation type="submission" date="2015-04" db="UniProtKB">
        <authorList>
            <consortium name="EnsemblPlants"/>
        </authorList>
    </citation>
    <scope>IDENTIFICATION</scope>
</reference>
<reference evidence="3 4" key="1">
    <citation type="submission" date="2012-08" db="EMBL/GenBank/DDBJ databases">
        <title>Oryza genome evolution.</title>
        <authorList>
            <person name="Wing R.A."/>
        </authorList>
    </citation>
    <scope>NUCLEOTIDE SEQUENCE</scope>
</reference>
<keyword evidence="1" id="KW-0812">Transmembrane</keyword>
<dbReference type="Gramene" id="LPERR01G12350.1">
    <property type="protein sequence ID" value="LPERR01G12350.1"/>
    <property type="gene ID" value="LPERR01G12350"/>
</dbReference>
<accession>A0A0D9V0B8</accession>
<keyword evidence="1" id="KW-0472">Membrane</keyword>
<organism evidence="3 4">
    <name type="scientific">Leersia perrieri</name>
    <dbReference type="NCBI Taxonomy" id="77586"/>
    <lineage>
        <taxon>Eukaryota</taxon>
        <taxon>Viridiplantae</taxon>
        <taxon>Streptophyta</taxon>
        <taxon>Embryophyta</taxon>
        <taxon>Tracheophyta</taxon>
        <taxon>Spermatophyta</taxon>
        <taxon>Magnoliopsida</taxon>
        <taxon>Liliopsida</taxon>
        <taxon>Poales</taxon>
        <taxon>Poaceae</taxon>
        <taxon>BOP clade</taxon>
        <taxon>Oryzoideae</taxon>
        <taxon>Oryzeae</taxon>
        <taxon>Oryzinae</taxon>
        <taxon>Leersia</taxon>
    </lineage>
</organism>
<dbReference type="EnsemblPlants" id="LPERR01G12350.2">
    <property type="protein sequence ID" value="LPERR01G12350.2"/>
    <property type="gene ID" value="LPERR01G12350"/>
</dbReference>
<proteinExistence type="predicted"/>
<keyword evidence="4" id="KW-1185">Reference proteome</keyword>
<dbReference type="EnsemblPlants" id="LPERR01G12350.1">
    <property type="protein sequence ID" value="LPERR01G12350.1"/>
    <property type="gene ID" value="LPERR01G12350"/>
</dbReference>
<dbReference type="PANTHER" id="PTHR34710">
    <property type="entry name" value="OS03G0834100 PROTEIN"/>
    <property type="match status" value="1"/>
</dbReference>
<dbReference type="HOGENOM" id="CLU_086194_0_0_1"/>
<dbReference type="Pfam" id="PF12274">
    <property type="entry name" value="DUF3615"/>
    <property type="match status" value="1"/>
</dbReference>
<name>A0A0D9V0B8_9ORYZ</name>
<dbReference type="Gramene" id="LPERR01G12350.2">
    <property type="protein sequence ID" value="LPERR01G12350.2"/>
    <property type="gene ID" value="LPERR01G12350"/>
</dbReference>
<dbReference type="STRING" id="77586.A0A0D9V0B8"/>
<feature type="domain" description="DUF3615" evidence="2">
    <location>
        <begin position="88"/>
        <end position="224"/>
    </location>
</feature>